<keyword evidence="2" id="KW-1133">Transmembrane helix</keyword>
<evidence type="ECO:0000256" key="1">
    <source>
        <dbReference type="SAM" id="Coils"/>
    </source>
</evidence>
<gene>
    <name evidence="3" type="ORF">ACFPIJ_21845</name>
</gene>
<dbReference type="Pfam" id="PF14362">
    <property type="entry name" value="DUF4407"/>
    <property type="match status" value="1"/>
</dbReference>
<dbReference type="InterPro" id="IPR025519">
    <property type="entry name" value="DUF4407"/>
</dbReference>
<keyword evidence="4" id="KW-1185">Reference proteome</keyword>
<organism evidence="3 4">
    <name type="scientific">Dactylosporangium cerinum</name>
    <dbReference type="NCBI Taxonomy" id="1434730"/>
    <lineage>
        <taxon>Bacteria</taxon>
        <taxon>Bacillati</taxon>
        <taxon>Actinomycetota</taxon>
        <taxon>Actinomycetes</taxon>
        <taxon>Micromonosporales</taxon>
        <taxon>Micromonosporaceae</taxon>
        <taxon>Dactylosporangium</taxon>
    </lineage>
</organism>
<proteinExistence type="predicted"/>
<protein>
    <submittedName>
        <fullName evidence="3">DUF4407 domain-containing protein</fullName>
    </submittedName>
</protein>
<dbReference type="Proteomes" id="UP001595912">
    <property type="component" value="Unassembled WGS sequence"/>
</dbReference>
<sequence length="819" mass="86521">MAIVSLHSRVAVLGGADPANPLESDNRVRHTAVGVLLLAVAIWAFVAATATFRSNLHAPWPVAITGGALIALIIFSIDLLITATPLQSDRISARLRVVASRGLISIAMGLVISHATILFMYQDTLAQMVSAKNTTTAATITERVTHESKYTPIISKAQERIDDDQKKIAAENQTLNEAQAHLEQLRKDWADDTVCVNGNRAANGDRCGPGPSSTTLREAFEAYRDGTMPAAVTHHDTQVAALTEDIKTQTRDRDAATASRNQEIDAAIHATLHNTGLAAQSDALIELLLHDRFLWLWPIFFIVIDLVVALMKGLLPESDFDRTRRTRRMVARQVQARLIAPGAIAAVASHAANQQAVVLKARIDRDTELQLAALRETGNAGGPWWRRAVATAVVLLIVLLALALGKRFSTGTDSVALPQSTGADLGAAVDQTAGERAGRRALTGPQCDPQVKIPAWHSSSTGLTDQPATVVLACLQGHPGDDVLDVQIVNNRPYGLMLRSNGTGLAWSWHQEAESVSGQIRDAIGDIAAGSHGLYLPPLSRASIGVPNLGNGGTRAFSILPTAATITADAFDVLTQRLLDGPADTATERWAQSVYGAAATGSCATTVLDTGIHDLPDPTAVSAVLTGDGMACIKAILTTVAQTELPEVSSDSVAALGRSVERLESLTARGLPNLGTRLGDLLDFDADRQYAPVSDTGFGFRVEARYTHPPGGTDDGGTDGRPQPLVFSITGTCTAAGGILSNASSGFTPDGRYTVEVRRPDGSLYTGNRTKLTGTVRGDGSIVWLWSCAGDPAGRYTAKATDEATGRSTAEISFVIAAA</sequence>
<accession>A0ABV9VWE6</accession>
<dbReference type="EMBL" id="JBHSIU010000024">
    <property type="protein sequence ID" value="MFC5000469.1"/>
    <property type="molecule type" value="Genomic_DNA"/>
</dbReference>
<name>A0ABV9VWE6_9ACTN</name>
<keyword evidence="2" id="KW-0472">Membrane</keyword>
<evidence type="ECO:0000313" key="3">
    <source>
        <dbReference type="EMBL" id="MFC5000469.1"/>
    </source>
</evidence>
<feature type="transmembrane region" description="Helical" evidence="2">
    <location>
        <begin position="102"/>
        <end position="121"/>
    </location>
</feature>
<feature type="transmembrane region" description="Helical" evidence="2">
    <location>
        <begin position="294"/>
        <end position="315"/>
    </location>
</feature>
<keyword evidence="2" id="KW-0812">Transmembrane</keyword>
<evidence type="ECO:0000256" key="2">
    <source>
        <dbReference type="SAM" id="Phobius"/>
    </source>
</evidence>
<feature type="transmembrane region" description="Helical" evidence="2">
    <location>
        <begin position="58"/>
        <end position="81"/>
    </location>
</feature>
<reference evidence="4" key="1">
    <citation type="journal article" date="2019" name="Int. J. Syst. Evol. Microbiol.">
        <title>The Global Catalogue of Microorganisms (GCM) 10K type strain sequencing project: providing services to taxonomists for standard genome sequencing and annotation.</title>
        <authorList>
            <consortium name="The Broad Institute Genomics Platform"/>
            <consortium name="The Broad Institute Genome Sequencing Center for Infectious Disease"/>
            <person name="Wu L."/>
            <person name="Ma J."/>
        </authorList>
    </citation>
    <scope>NUCLEOTIDE SEQUENCE [LARGE SCALE GENOMIC DNA]</scope>
    <source>
        <strain evidence="4">CGMCC 4.7152</strain>
    </source>
</reference>
<dbReference type="RefSeq" id="WP_380117026.1">
    <property type="nucleotide sequence ID" value="NZ_JBHSIU010000024.1"/>
</dbReference>
<feature type="coiled-coil region" evidence="1">
    <location>
        <begin position="154"/>
        <end position="188"/>
    </location>
</feature>
<keyword evidence="1" id="KW-0175">Coiled coil</keyword>
<evidence type="ECO:0000313" key="4">
    <source>
        <dbReference type="Proteomes" id="UP001595912"/>
    </source>
</evidence>
<feature type="transmembrane region" description="Helical" evidence="2">
    <location>
        <begin position="32"/>
        <end position="52"/>
    </location>
</feature>
<comment type="caution">
    <text evidence="3">The sequence shown here is derived from an EMBL/GenBank/DDBJ whole genome shotgun (WGS) entry which is preliminary data.</text>
</comment>
<feature type="transmembrane region" description="Helical" evidence="2">
    <location>
        <begin position="384"/>
        <end position="404"/>
    </location>
</feature>